<dbReference type="InterPro" id="IPR003441">
    <property type="entry name" value="NAC-dom"/>
</dbReference>
<evidence type="ECO:0000256" key="3">
    <source>
        <dbReference type="ARBA" id="ARBA00023125"/>
    </source>
</evidence>
<evidence type="ECO:0000256" key="5">
    <source>
        <dbReference type="ARBA" id="ARBA00023242"/>
    </source>
</evidence>
<dbReference type="GO" id="GO:0005634">
    <property type="term" value="C:nucleus"/>
    <property type="evidence" value="ECO:0007669"/>
    <property type="project" value="UniProtKB-SubCell"/>
</dbReference>
<keyword evidence="5" id="KW-0539">Nucleus</keyword>
<dbReference type="Proteomes" id="UP001159364">
    <property type="component" value="Linkage Group LG06"/>
</dbReference>
<dbReference type="InterPro" id="IPR036093">
    <property type="entry name" value="NAC_dom_sf"/>
</dbReference>
<dbReference type="PROSITE" id="PS51005">
    <property type="entry name" value="NAC"/>
    <property type="match status" value="1"/>
</dbReference>
<dbReference type="AlphaFoldDB" id="A0AAV8TA97"/>
<name>A0AAV8TA97_9ROSI</name>
<feature type="region of interest" description="Disordered" evidence="6">
    <location>
        <begin position="175"/>
        <end position="204"/>
    </location>
</feature>
<dbReference type="GO" id="GO:0006355">
    <property type="term" value="P:regulation of DNA-templated transcription"/>
    <property type="evidence" value="ECO:0007669"/>
    <property type="project" value="InterPro"/>
</dbReference>
<dbReference type="SUPFAM" id="SSF101941">
    <property type="entry name" value="NAC domain"/>
    <property type="match status" value="1"/>
</dbReference>
<feature type="domain" description="NAC" evidence="7">
    <location>
        <begin position="6"/>
        <end position="171"/>
    </location>
</feature>
<evidence type="ECO:0000256" key="1">
    <source>
        <dbReference type="ARBA" id="ARBA00004123"/>
    </source>
</evidence>
<keyword evidence="2" id="KW-0805">Transcription regulation</keyword>
<evidence type="ECO:0000256" key="2">
    <source>
        <dbReference type="ARBA" id="ARBA00023015"/>
    </source>
</evidence>
<keyword evidence="4" id="KW-0804">Transcription</keyword>
<dbReference type="Gene3D" id="2.170.150.80">
    <property type="entry name" value="NAC domain"/>
    <property type="match status" value="1"/>
</dbReference>
<gene>
    <name evidence="8" type="ORF">K2173_026147</name>
</gene>
<evidence type="ECO:0000259" key="7">
    <source>
        <dbReference type="PROSITE" id="PS51005"/>
    </source>
</evidence>
<reference evidence="8 9" key="1">
    <citation type="submission" date="2021-09" db="EMBL/GenBank/DDBJ databases">
        <title>Genomic insights and catalytic innovation underlie evolution of tropane alkaloids biosynthesis.</title>
        <authorList>
            <person name="Wang Y.-J."/>
            <person name="Tian T."/>
            <person name="Huang J.-P."/>
            <person name="Huang S.-X."/>
        </authorList>
    </citation>
    <scope>NUCLEOTIDE SEQUENCE [LARGE SCALE GENOMIC DNA]</scope>
    <source>
        <strain evidence="8">KIB-2018</strain>
        <tissue evidence="8">Leaf</tissue>
    </source>
</reference>
<keyword evidence="3" id="KW-0238">DNA-binding</keyword>
<proteinExistence type="predicted"/>
<evidence type="ECO:0000256" key="6">
    <source>
        <dbReference type="SAM" id="MobiDB-lite"/>
    </source>
</evidence>
<dbReference type="GO" id="GO:0003677">
    <property type="term" value="F:DNA binding"/>
    <property type="evidence" value="ECO:0007669"/>
    <property type="project" value="UniProtKB-KW"/>
</dbReference>
<sequence>MISLTLPPGSGFSPSEEQLCCYYLARKNNAPIDDGGFEGYRGYEAIKELNLYEYHPSALPEYTCFNYGYGARGRHWYFYTKVSDAEVSERRAVGGFWELQTFDLVNPSLDVTVGNIKVFHFYEGNSRTTGCKTNWVLYEYSLQEKGLFYVCRVFSDSRREKAEAFFKVRKDEVSSSSTASDDRGGQHRGFLTTNTPEATRNPDLFADSTTQITGTEKKNDVADATTRLRFRTLREAALLILLGWKESPD</sequence>
<dbReference type="Pfam" id="PF02365">
    <property type="entry name" value="NAM"/>
    <property type="match status" value="1"/>
</dbReference>
<evidence type="ECO:0000313" key="8">
    <source>
        <dbReference type="EMBL" id="KAJ8763246.1"/>
    </source>
</evidence>
<organism evidence="8 9">
    <name type="scientific">Erythroxylum novogranatense</name>
    <dbReference type="NCBI Taxonomy" id="1862640"/>
    <lineage>
        <taxon>Eukaryota</taxon>
        <taxon>Viridiplantae</taxon>
        <taxon>Streptophyta</taxon>
        <taxon>Embryophyta</taxon>
        <taxon>Tracheophyta</taxon>
        <taxon>Spermatophyta</taxon>
        <taxon>Magnoliopsida</taxon>
        <taxon>eudicotyledons</taxon>
        <taxon>Gunneridae</taxon>
        <taxon>Pentapetalae</taxon>
        <taxon>rosids</taxon>
        <taxon>fabids</taxon>
        <taxon>Malpighiales</taxon>
        <taxon>Erythroxylaceae</taxon>
        <taxon>Erythroxylum</taxon>
    </lineage>
</organism>
<dbReference type="EMBL" id="JAIWQS010000006">
    <property type="protein sequence ID" value="KAJ8763246.1"/>
    <property type="molecule type" value="Genomic_DNA"/>
</dbReference>
<protein>
    <recommendedName>
        <fullName evidence="7">NAC domain-containing protein</fullName>
    </recommendedName>
</protein>
<comment type="caution">
    <text evidence="8">The sequence shown here is derived from an EMBL/GenBank/DDBJ whole genome shotgun (WGS) entry which is preliminary data.</text>
</comment>
<keyword evidence="9" id="KW-1185">Reference proteome</keyword>
<accession>A0AAV8TA97</accession>
<dbReference type="PANTHER" id="PTHR31989">
    <property type="entry name" value="NAC DOMAIN-CONTAINING PROTEIN 82-RELATED"/>
    <property type="match status" value="1"/>
</dbReference>
<comment type="subcellular location">
    <subcellularLocation>
        <location evidence="1">Nucleus</location>
    </subcellularLocation>
</comment>
<evidence type="ECO:0000313" key="9">
    <source>
        <dbReference type="Proteomes" id="UP001159364"/>
    </source>
</evidence>
<evidence type="ECO:0000256" key="4">
    <source>
        <dbReference type="ARBA" id="ARBA00023163"/>
    </source>
</evidence>